<evidence type="ECO:0000256" key="3">
    <source>
        <dbReference type="ARBA" id="ARBA00022729"/>
    </source>
</evidence>
<dbReference type="InterPro" id="IPR013766">
    <property type="entry name" value="Thioredoxin_domain"/>
</dbReference>
<dbReference type="PANTHER" id="PTHR35891">
    <property type="entry name" value="THIOL:DISULFIDE INTERCHANGE PROTEIN DSBA"/>
    <property type="match status" value="1"/>
</dbReference>
<evidence type="ECO:0000313" key="11">
    <source>
        <dbReference type="EMBL" id="RLJ68045.1"/>
    </source>
</evidence>
<reference evidence="11 12" key="1">
    <citation type="submission" date="2018-10" db="EMBL/GenBank/DDBJ databases">
        <title>Genomic Encyclopedia of Type Strains, Phase IV (KMG-IV): sequencing the most valuable type-strain genomes for metagenomic binning, comparative biology and taxonomic classification.</title>
        <authorList>
            <person name="Goeker M."/>
        </authorList>
    </citation>
    <scope>NUCLEOTIDE SEQUENCE [LARGE SCALE GENOMIC DNA]</scope>
    <source>
        <strain evidence="11 12">DSM 26916</strain>
    </source>
</reference>
<feature type="chain" id="PRO_5019803247" description="Thiol:disulfide interchange protein" evidence="9">
    <location>
        <begin position="25"/>
        <end position="211"/>
    </location>
</feature>
<evidence type="ECO:0000256" key="5">
    <source>
        <dbReference type="ARBA" id="ARBA00023157"/>
    </source>
</evidence>
<dbReference type="Pfam" id="PF01323">
    <property type="entry name" value="DSBA"/>
    <property type="match status" value="1"/>
</dbReference>
<feature type="disulfide bond" description="Redox-active" evidence="8">
    <location>
        <begin position="58"/>
        <end position="61"/>
    </location>
</feature>
<keyword evidence="4 7" id="KW-0574">Periplasm</keyword>
<dbReference type="AlphaFoldDB" id="A0A497XL66"/>
<feature type="signal peptide" evidence="9">
    <location>
        <begin position="1"/>
        <end position="24"/>
    </location>
</feature>
<name>A0A497XL66_9PROT</name>
<dbReference type="Proteomes" id="UP000268908">
    <property type="component" value="Unassembled WGS sequence"/>
</dbReference>
<dbReference type="InterPro" id="IPR050824">
    <property type="entry name" value="Thiol_disulfide_DsbA"/>
</dbReference>
<dbReference type="RefSeq" id="WP_121239979.1">
    <property type="nucleotide sequence ID" value="NZ_BHVV01000001.1"/>
</dbReference>
<sequence>MSRFKSLLSSLLVLFAVAAAPAFAAELKEGRDYATINPPVPTDAKGKVEVTEFFSYMCSHCFEFEPTLAKWVKSGMAKDVSFRRVPVVFRDSWAPTAKIYYALEALGEVDRVHKEVFDAMHFERIDLNNEKTLEGWVAKKGLDPKKFMDTYHSFAVQSKIARAKQLTEAHGIQGVPAMVVDGKYRSSGSFNGTYEELLKVVDGLVVMSRKK</sequence>
<evidence type="ECO:0000256" key="7">
    <source>
        <dbReference type="PIRNR" id="PIRNR001488"/>
    </source>
</evidence>
<organism evidence="11 12">
    <name type="scientific">Sulfurisoma sediminicola</name>
    <dbReference type="NCBI Taxonomy" id="1381557"/>
    <lineage>
        <taxon>Bacteria</taxon>
        <taxon>Pseudomonadati</taxon>
        <taxon>Pseudomonadota</taxon>
        <taxon>Betaproteobacteria</taxon>
        <taxon>Nitrosomonadales</taxon>
        <taxon>Sterolibacteriaceae</taxon>
        <taxon>Sulfurisoma</taxon>
    </lineage>
</organism>
<evidence type="ECO:0000256" key="2">
    <source>
        <dbReference type="ARBA" id="ARBA00005791"/>
    </source>
</evidence>
<evidence type="ECO:0000256" key="9">
    <source>
        <dbReference type="SAM" id="SignalP"/>
    </source>
</evidence>
<dbReference type="InterPro" id="IPR001853">
    <property type="entry name" value="DSBA-like_thioredoxin_dom"/>
</dbReference>
<gene>
    <name evidence="11" type="ORF">DFR35_0599</name>
</gene>
<proteinExistence type="inferred from homology"/>
<protein>
    <recommendedName>
        <fullName evidence="7">Thiol:disulfide interchange protein</fullName>
    </recommendedName>
</protein>
<dbReference type="OrthoDB" id="9784896at2"/>
<evidence type="ECO:0000256" key="6">
    <source>
        <dbReference type="ARBA" id="ARBA00023284"/>
    </source>
</evidence>
<keyword evidence="5 7" id="KW-1015">Disulfide bond</keyword>
<dbReference type="GO" id="GO:0042597">
    <property type="term" value="C:periplasmic space"/>
    <property type="evidence" value="ECO:0007669"/>
    <property type="project" value="UniProtKB-SubCell"/>
</dbReference>
<dbReference type="EMBL" id="RCCI01000004">
    <property type="protein sequence ID" value="RLJ68045.1"/>
    <property type="molecule type" value="Genomic_DNA"/>
</dbReference>
<dbReference type="PIRSF" id="PIRSF001488">
    <property type="entry name" value="Tdi_protein"/>
    <property type="match status" value="1"/>
</dbReference>
<dbReference type="SUPFAM" id="SSF52833">
    <property type="entry name" value="Thioredoxin-like"/>
    <property type="match status" value="1"/>
</dbReference>
<dbReference type="PROSITE" id="PS51352">
    <property type="entry name" value="THIOREDOXIN_2"/>
    <property type="match status" value="1"/>
</dbReference>
<comment type="subcellular location">
    <subcellularLocation>
        <location evidence="1 7">Periplasm</location>
    </subcellularLocation>
</comment>
<evidence type="ECO:0000256" key="4">
    <source>
        <dbReference type="ARBA" id="ARBA00022764"/>
    </source>
</evidence>
<accession>A0A497XL66</accession>
<evidence type="ECO:0000256" key="1">
    <source>
        <dbReference type="ARBA" id="ARBA00004418"/>
    </source>
</evidence>
<dbReference type="Gene3D" id="3.40.30.10">
    <property type="entry name" value="Glutaredoxin"/>
    <property type="match status" value="1"/>
</dbReference>
<evidence type="ECO:0000313" key="12">
    <source>
        <dbReference type="Proteomes" id="UP000268908"/>
    </source>
</evidence>
<dbReference type="PANTHER" id="PTHR35891:SF3">
    <property type="entry name" value="THIOL:DISULFIDE INTERCHANGE PROTEIN DSBL"/>
    <property type="match status" value="1"/>
</dbReference>
<dbReference type="CDD" id="cd03019">
    <property type="entry name" value="DsbA_DsbA"/>
    <property type="match status" value="1"/>
</dbReference>
<keyword evidence="12" id="KW-1185">Reference proteome</keyword>
<evidence type="ECO:0000259" key="10">
    <source>
        <dbReference type="PROSITE" id="PS51352"/>
    </source>
</evidence>
<keyword evidence="3 9" id="KW-0732">Signal</keyword>
<dbReference type="GO" id="GO:0016491">
    <property type="term" value="F:oxidoreductase activity"/>
    <property type="evidence" value="ECO:0007669"/>
    <property type="project" value="InterPro"/>
</dbReference>
<feature type="domain" description="Thioredoxin" evidence="10">
    <location>
        <begin position="14"/>
        <end position="206"/>
    </location>
</feature>
<comment type="similarity">
    <text evidence="2">Belongs to the thioredoxin family. DsbA subfamily.</text>
</comment>
<dbReference type="InterPro" id="IPR036249">
    <property type="entry name" value="Thioredoxin-like_sf"/>
</dbReference>
<evidence type="ECO:0000256" key="8">
    <source>
        <dbReference type="PIRSR" id="PIRSR001488-1"/>
    </source>
</evidence>
<keyword evidence="6" id="KW-0676">Redox-active center</keyword>
<dbReference type="InterPro" id="IPR023205">
    <property type="entry name" value="DsbA/DsbL"/>
</dbReference>
<comment type="caution">
    <text evidence="11">The sequence shown here is derived from an EMBL/GenBank/DDBJ whole genome shotgun (WGS) entry which is preliminary data.</text>
</comment>